<sequence>MSGLMAETIRSAEALAALEPAWWAVWRRSPDAAPFLSPAWLLPWWEAFAPGRLATIAVWRGADLVGLAPFYVEDGPEGGRRLPVGVSLSDQLDVLADPADRGAVLAALAGAAAQRPEPLLWLELEPGACAWDAPVPPGWREERGEGEACPVLSLAGACEVGGRDADGMPLAVPARRRRKLRMARHRAERRGAVRVETAQDVGCAPFLDELERLHGSRWTSRGEAGVLADEAVRVFHRRALPRLLAAGLAETALLRIGGVAAGAYYGLRDQRRSYAYIGGFDPDFARESPGAILLGRAIAAAADRGAEAFSFLRGREDYKYEWGAADRLNGWRRLSPERPDG</sequence>
<dbReference type="InterPro" id="IPR038740">
    <property type="entry name" value="BioF2-like_GNAT_dom"/>
</dbReference>
<dbReference type="Gene3D" id="3.40.630.30">
    <property type="match status" value="1"/>
</dbReference>
<dbReference type="EC" id="2.3.1.-" evidence="2"/>
<keyword evidence="2" id="KW-0012">Acyltransferase</keyword>
<organism evidence="2">
    <name type="scientific">Alsobacter sp. KACC 23698</name>
    <dbReference type="NCBI Taxonomy" id="3149229"/>
    <lineage>
        <taxon>Bacteria</taxon>
        <taxon>Pseudomonadati</taxon>
        <taxon>Pseudomonadota</taxon>
        <taxon>Alphaproteobacteria</taxon>
        <taxon>Hyphomicrobiales</taxon>
        <taxon>Alsobacteraceae</taxon>
        <taxon>Alsobacter</taxon>
    </lineage>
</organism>
<dbReference type="Pfam" id="PF13480">
    <property type="entry name" value="Acetyltransf_6"/>
    <property type="match status" value="1"/>
</dbReference>
<dbReference type="RefSeq" id="WP_406855054.1">
    <property type="nucleotide sequence ID" value="NZ_CP157484.1"/>
</dbReference>
<reference evidence="2" key="1">
    <citation type="submission" date="2024-05" db="EMBL/GenBank/DDBJ databases">
        <authorList>
            <person name="Kim S."/>
            <person name="Heo J."/>
            <person name="Choi H."/>
            <person name="Choi Y."/>
            <person name="Kwon S.-W."/>
            <person name="Kim Y."/>
        </authorList>
    </citation>
    <scope>NUCLEOTIDE SEQUENCE</scope>
    <source>
        <strain evidence="2">KACC 23698</strain>
    </source>
</reference>
<name>A0AAU7JDD6_9HYPH</name>
<dbReference type="EMBL" id="CP157484">
    <property type="protein sequence ID" value="XBO38215.1"/>
    <property type="molecule type" value="Genomic_DNA"/>
</dbReference>
<keyword evidence="2" id="KW-0808">Transferase</keyword>
<dbReference type="AlphaFoldDB" id="A0AAU7JDD6"/>
<dbReference type="InterPro" id="IPR016181">
    <property type="entry name" value="Acyl_CoA_acyltransferase"/>
</dbReference>
<evidence type="ECO:0000259" key="1">
    <source>
        <dbReference type="Pfam" id="PF13480"/>
    </source>
</evidence>
<feature type="domain" description="BioF2-like acetyltransferase" evidence="1">
    <location>
        <begin position="175"/>
        <end position="319"/>
    </location>
</feature>
<dbReference type="SUPFAM" id="SSF55729">
    <property type="entry name" value="Acyl-CoA N-acyltransferases (Nat)"/>
    <property type="match status" value="1"/>
</dbReference>
<dbReference type="GO" id="GO:0016746">
    <property type="term" value="F:acyltransferase activity"/>
    <property type="evidence" value="ECO:0007669"/>
    <property type="project" value="UniProtKB-KW"/>
</dbReference>
<protein>
    <submittedName>
        <fullName evidence="2">GNAT family N-acetyltransferase</fullName>
        <ecNumber evidence="2">2.3.1.-</ecNumber>
    </submittedName>
</protein>
<accession>A0AAU7JDD6</accession>
<evidence type="ECO:0000313" key="2">
    <source>
        <dbReference type="EMBL" id="XBO38215.1"/>
    </source>
</evidence>
<gene>
    <name evidence="2" type="ORF">ABEG18_21300</name>
</gene>
<proteinExistence type="predicted"/>